<dbReference type="AlphaFoldDB" id="A0AAD3TRU8"/>
<gene>
    <name evidence="2" type="ORF">CspeluHIS016_0205300</name>
</gene>
<reference evidence="2" key="1">
    <citation type="journal article" date="2023" name="BMC Genomics">
        <title>Chromosome-level genome assemblies of Cutaneotrichosporon spp. (Trichosporonales, Basidiomycota) reveal imbalanced evolution between nucleotide sequences and chromosome synteny.</title>
        <authorList>
            <person name="Kobayashi Y."/>
            <person name="Kayamori A."/>
            <person name="Aoki K."/>
            <person name="Shiwa Y."/>
            <person name="Matsutani M."/>
            <person name="Fujita N."/>
            <person name="Sugita T."/>
            <person name="Iwasaki W."/>
            <person name="Tanaka N."/>
            <person name="Takashima M."/>
        </authorList>
    </citation>
    <scope>NUCLEOTIDE SEQUENCE</scope>
    <source>
        <strain evidence="2">HIS016</strain>
    </source>
</reference>
<name>A0AAD3TRU8_9TREE</name>
<feature type="domain" description="N-acetyltransferase" evidence="1">
    <location>
        <begin position="89"/>
        <end position="226"/>
    </location>
</feature>
<sequence length="232" mass="24596">MPTQPYNIRRLTSRTSPDFAAACASLPRSFGGDHISRAINGGNTELEAARLRAAITTAVLDLECYVAGGAGGEDDGGAKGERDGVQAVMLVKPPGIAHGDSPNAKGAHTAAVDALITDDALRDAATTLFATFQDIEARAFGPRRVTDMYYISHLGVEAPARGRGIARALVSHVIDRAAAEGVPVCLLTMTEENEALYRRLGFVSHAYLEAEIRGVPTRWWAMKTVPAPVAVE</sequence>
<evidence type="ECO:0000313" key="2">
    <source>
        <dbReference type="EMBL" id="GMK55474.1"/>
    </source>
</evidence>
<proteinExistence type="predicted"/>
<dbReference type="Pfam" id="PF13508">
    <property type="entry name" value="Acetyltransf_7"/>
    <property type="match status" value="1"/>
</dbReference>
<protein>
    <recommendedName>
        <fullName evidence="1">N-acetyltransferase domain-containing protein</fullName>
    </recommendedName>
</protein>
<reference evidence="2" key="2">
    <citation type="submission" date="2023-06" db="EMBL/GenBank/DDBJ databases">
        <authorList>
            <person name="Kobayashi Y."/>
            <person name="Kayamori A."/>
            <person name="Aoki K."/>
            <person name="Shiwa Y."/>
            <person name="Fujita N."/>
            <person name="Sugita T."/>
            <person name="Iwasaki W."/>
            <person name="Tanaka N."/>
            <person name="Takashima M."/>
        </authorList>
    </citation>
    <scope>NUCLEOTIDE SEQUENCE</scope>
    <source>
        <strain evidence="2">HIS016</strain>
    </source>
</reference>
<comment type="caution">
    <text evidence="2">The sequence shown here is derived from an EMBL/GenBank/DDBJ whole genome shotgun (WGS) entry which is preliminary data.</text>
</comment>
<evidence type="ECO:0000313" key="3">
    <source>
        <dbReference type="Proteomes" id="UP001222932"/>
    </source>
</evidence>
<dbReference type="InterPro" id="IPR000182">
    <property type="entry name" value="GNAT_dom"/>
</dbReference>
<dbReference type="GO" id="GO:0016747">
    <property type="term" value="F:acyltransferase activity, transferring groups other than amino-acyl groups"/>
    <property type="evidence" value="ECO:0007669"/>
    <property type="project" value="InterPro"/>
</dbReference>
<keyword evidence="3" id="KW-1185">Reference proteome</keyword>
<accession>A0AAD3TRU8</accession>
<dbReference type="CDD" id="cd04301">
    <property type="entry name" value="NAT_SF"/>
    <property type="match status" value="1"/>
</dbReference>
<dbReference type="InterPro" id="IPR016181">
    <property type="entry name" value="Acyl_CoA_acyltransferase"/>
</dbReference>
<dbReference type="PANTHER" id="PTHR42791:SF1">
    <property type="entry name" value="N-ACETYLTRANSFERASE DOMAIN-CONTAINING PROTEIN"/>
    <property type="match status" value="1"/>
</dbReference>
<organism evidence="2 3">
    <name type="scientific">Cutaneotrichosporon spelunceum</name>
    <dbReference type="NCBI Taxonomy" id="1672016"/>
    <lineage>
        <taxon>Eukaryota</taxon>
        <taxon>Fungi</taxon>
        <taxon>Dikarya</taxon>
        <taxon>Basidiomycota</taxon>
        <taxon>Agaricomycotina</taxon>
        <taxon>Tremellomycetes</taxon>
        <taxon>Trichosporonales</taxon>
        <taxon>Trichosporonaceae</taxon>
        <taxon>Cutaneotrichosporon</taxon>
    </lineage>
</organism>
<dbReference type="Proteomes" id="UP001222932">
    <property type="component" value="Unassembled WGS sequence"/>
</dbReference>
<dbReference type="PROSITE" id="PS51186">
    <property type="entry name" value="GNAT"/>
    <property type="match status" value="1"/>
</dbReference>
<dbReference type="Gene3D" id="3.40.630.30">
    <property type="match status" value="1"/>
</dbReference>
<dbReference type="EMBL" id="BTCM01000002">
    <property type="protein sequence ID" value="GMK55474.1"/>
    <property type="molecule type" value="Genomic_DNA"/>
</dbReference>
<dbReference type="SUPFAM" id="SSF55729">
    <property type="entry name" value="Acyl-CoA N-acyltransferases (Nat)"/>
    <property type="match status" value="1"/>
</dbReference>
<dbReference type="PANTHER" id="PTHR42791">
    <property type="entry name" value="GNAT FAMILY ACETYLTRANSFERASE"/>
    <property type="match status" value="1"/>
</dbReference>
<evidence type="ECO:0000259" key="1">
    <source>
        <dbReference type="PROSITE" id="PS51186"/>
    </source>
</evidence>
<dbReference type="InterPro" id="IPR052523">
    <property type="entry name" value="Trichothecene_AcTrans"/>
</dbReference>